<evidence type="ECO:0000313" key="2">
    <source>
        <dbReference type="Proteomes" id="UP000641954"/>
    </source>
</evidence>
<comment type="caution">
    <text evidence="1">The sequence shown here is derived from an EMBL/GenBank/DDBJ whole genome shotgun (WGS) entry which is preliminary data.</text>
</comment>
<keyword evidence="2" id="KW-1185">Reference proteome</keyword>
<dbReference type="PANTHER" id="PTHR31252:SF11">
    <property type="entry name" value="DUF4419 DOMAIN-CONTAINING PROTEIN"/>
    <property type="match status" value="1"/>
</dbReference>
<gene>
    <name evidence="1" type="ORF">H6G72_23320</name>
</gene>
<protein>
    <submittedName>
        <fullName evidence="1">DUF4419 domain-containing protein</fullName>
    </submittedName>
</protein>
<reference evidence="1 2" key="1">
    <citation type="journal article" date="2020" name="ISME J.">
        <title>Comparative genomics reveals insights into cyanobacterial evolution and habitat adaptation.</title>
        <authorList>
            <person name="Chen M.Y."/>
            <person name="Teng W.K."/>
            <person name="Zhao L."/>
            <person name="Hu C.X."/>
            <person name="Zhou Y.K."/>
            <person name="Han B.P."/>
            <person name="Song L.R."/>
            <person name="Shu W.S."/>
        </authorList>
    </citation>
    <scope>NUCLEOTIDE SEQUENCE [LARGE SCALE GENOMIC DNA]</scope>
    <source>
        <strain evidence="1 2">FACHB-1370</strain>
    </source>
</reference>
<dbReference type="InterPro" id="IPR025533">
    <property type="entry name" value="DUF4419"/>
</dbReference>
<dbReference type="Proteomes" id="UP000641954">
    <property type="component" value="Unassembled WGS sequence"/>
</dbReference>
<dbReference type="PANTHER" id="PTHR31252">
    <property type="entry name" value="DUF4419 DOMAIN-CONTAINING PROTEIN"/>
    <property type="match status" value="1"/>
</dbReference>
<organism evidence="1 2">
    <name type="scientific">Planktothricoides raciborskii FACHB-1370</name>
    <dbReference type="NCBI Taxonomy" id="2949576"/>
    <lineage>
        <taxon>Bacteria</taxon>
        <taxon>Bacillati</taxon>
        <taxon>Cyanobacteriota</taxon>
        <taxon>Cyanophyceae</taxon>
        <taxon>Oscillatoriophycideae</taxon>
        <taxon>Oscillatoriales</taxon>
        <taxon>Oscillatoriaceae</taxon>
        <taxon>Planktothricoides</taxon>
    </lineage>
</organism>
<name>A0ABR8EJL6_9CYAN</name>
<sequence>MITLSVDSVEKANYLARTTSPQWAIEDRLKTPVESCSEYTGEVVRCDYHPFVNACHDAYSRHYPLILSPDMFWLLFTQGLAYHINLNSEKMRHYFTDQKEGKEQIKVLRNDFVKGALENPWEEVLADFSQQIKSRIGAENHRNIVTNFSTTGKIERAANEVVLMDAMQAYFDYLVLTLCGIPEITLEGEVKDWQLLRSRILAVGEAYDLQWWTRHLSPILDRMVNTAQGVNESTFWSNFYKIFNSSGGPHINGWIVQWFSYVQTRDGAVHKNICLEGDGEPIKGLEDIRQFYSLTHPMFSSGLASAPFKWQHLSEEYDMEFIAGFTSYTQDQETLALRPKIGWAVREKPALSNAKIFRDYYERMLKL</sequence>
<accession>A0ABR8EJL6</accession>
<dbReference type="Pfam" id="PF14388">
    <property type="entry name" value="DUF4419"/>
    <property type="match status" value="1"/>
</dbReference>
<proteinExistence type="predicted"/>
<dbReference type="EMBL" id="JACJSK010000045">
    <property type="protein sequence ID" value="MBD2546710.1"/>
    <property type="molecule type" value="Genomic_DNA"/>
</dbReference>
<evidence type="ECO:0000313" key="1">
    <source>
        <dbReference type="EMBL" id="MBD2546710.1"/>
    </source>
</evidence>
<dbReference type="RefSeq" id="WP_190880010.1">
    <property type="nucleotide sequence ID" value="NZ_JACJSK010000045.1"/>
</dbReference>